<dbReference type="Gene3D" id="3.40.190.10">
    <property type="entry name" value="Periplasmic binding protein-like II"/>
    <property type="match status" value="1"/>
</dbReference>
<keyword evidence="2" id="KW-0732">Signal</keyword>
<keyword evidence="3" id="KW-0675">Receptor</keyword>
<proteinExistence type="inferred from homology"/>
<comment type="caution">
    <text evidence="3">The sequence shown here is derived from an EMBL/GenBank/DDBJ whole genome shotgun (WGS) entry which is preliminary data.</text>
</comment>
<evidence type="ECO:0000313" key="4">
    <source>
        <dbReference type="Proteomes" id="UP001549320"/>
    </source>
</evidence>
<keyword evidence="4" id="KW-1185">Reference proteome</keyword>
<dbReference type="SUPFAM" id="SSF53850">
    <property type="entry name" value="Periplasmic binding protein-like II"/>
    <property type="match status" value="1"/>
</dbReference>
<dbReference type="InterPro" id="IPR042100">
    <property type="entry name" value="Bug_dom1"/>
</dbReference>
<evidence type="ECO:0000256" key="1">
    <source>
        <dbReference type="ARBA" id="ARBA00006987"/>
    </source>
</evidence>
<dbReference type="PANTHER" id="PTHR42928:SF5">
    <property type="entry name" value="BLR1237 PROTEIN"/>
    <property type="match status" value="1"/>
</dbReference>
<dbReference type="Gene3D" id="3.40.190.150">
    <property type="entry name" value="Bordetella uptake gene, domain 1"/>
    <property type="match status" value="1"/>
</dbReference>
<evidence type="ECO:0000313" key="3">
    <source>
        <dbReference type="EMBL" id="MET4577709.1"/>
    </source>
</evidence>
<comment type="similarity">
    <text evidence="1">Belongs to the UPF0065 (bug) family.</text>
</comment>
<dbReference type="EMBL" id="JBEPSH010000005">
    <property type="protein sequence ID" value="MET4577709.1"/>
    <property type="molecule type" value="Genomic_DNA"/>
</dbReference>
<sequence>MSTLTRILSLAAILACATLPAHAADPFPQKGKVLRIISPLSPGGSSDVQARAIAHKLSQQLGIPVMVENKPGASTGIAVRELMRSPPDGYTVLYTITVTTSQLPHLYEKPPFDVFKDMTPVGVAARTRTILVATAKAPYSTLKELVSYAKANPGKINYGSYGLGSSGHVNGELLKANAGIDIVHVPYKGSTDAVRDLLAGQIQFVFDGPSTAIANAKGGLVKILGVADKERLPAIPDVPTLTEAGVAGIDLPGLEQFFVPVGTPKEIVNKLNTELMKAVRSPEVSEMYVRGGSTVVASTPEEHARMMREDSAQWGTVMRRLNIRAD</sequence>
<dbReference type="PANTHER" id="PTHR42928">
    <property type="entry name" value="TRICARBOXYLATE-BINDING PROTEIN"/>
    <property type="match status" value="1"/>
</dbReference>
<reference evidence="3 4" key="1">
    <citation type="submission" date="2024-06" db="EMBL/GenBank/DDBJ databases">
        <title>Sorghum-associated microbial communities from plants grown in Nebraska, USA.</title>
        <authorList>
            <person name="Schachtman D."/>
        </authorList>
    </citation>
    <scope>NUCLEOTIDE SEQUENCE [LARGE SCALE GENOMIC DNA]</scope>
    <source>
        <strain evidence="3 4">2709</strain>
    </source>
</reference>
<accession>A0ABV2Q9K1</accession>
<evidence type="ECO:0000256" key="2">
    <source>
        <dbReference type="SAM" id="SignalP"/>
    </source>
</evidence>
<protein>
    <submittedName>
        <fullName evidence="3">Tripartite-type tricarboxylate transporter receptor subunit TctC</fullName>
    </submittedName>
</protein>
<dbReference type="CDD" id="cd07012">
    <property type="entry name" value="PBP2_Bug_TTT"/>
    <property type="match status" value="1"/>
</dbReference>
<organism evidence="3 4">
    <name type="scientific">Ottowia thiooxydans</name>
    <dbReference type="NCBI Taxonomy" id="219182"/>
    <lineage>
        <taxon>Bacteria</taxon>
        <taxon>Pseudomonadati</taxon>
        <taxon>Pseudomonadota</taxon>
        <taxon>Betaproteobacteria</taxon>
        <taxon>Burkholderiales</taxon>
        <taxon>Comamonadaceae</taxon>
        <taxon>Ottowia</taxon>
    </lineage>
</organism>
<feature type="chain" id="PRO_5045335484" evidence="2">
    <location>
        <begin position="24"/>
        <end position="326"/>
    </location>
</feature>
<dbReference type="PIRSF" id="PIRSF017082">
    <property type="entry name" value="YflP"/>
    <property type="match status" value="1"/>
</dbReference>
<dbReference type="InterPro" id="IPR005064">
    <property type="entry name" value="BUG"/>
</dbReference>
<dbReference type="Proteomes" id="UP001549320">
    <property type="component" value="Unassembled WGS sequence"/>
</dbReference>
<gene>
    <name evidence="3" type="ORF">ABIE13_002820</name>
</gene>
<name>A0ABV2Q9K1_9BURK</name>
<dbReference type="Pfam" id="PF03401">
    <property type="entry name" value="TctC"/>
    <property type="match status" value="1"/>
</dbReference>
<dbReference type="RefSeq" id="WP_354444315.1">
    <property type="nucleotide sequence ID" value="NZ_JBEPSH010000005.1"/>
</dbReference>
<feature type="signal peptide" evidence="2">
    <location>
        <begin position="1"/>
        <end position="23"/>
    </location>
</feature>